<dbReference type="Gene3D" id="2.60.40.10">
    <property type="entry name" value="Immunoglobulins"/>
    <property type="match status" value="1"/>
</dbReference>
<dbReference type="EMBL" id="QCZI01000008">
    <property type="protein sequence ID" value="PWA05177.1"/>
    <property type="molecule type" value="Genomic_DNA"/>
</dbReference>
<organism evidence="4 5">
    <name type="scientific">Flavobacterium psychrotolerans</name>
    <dbReference type="NCBI Taxonomy" id="2169410"/>
    <lineage>
        <taxon>Bacteria</taxon>
        <taxon>Pseudomonadati</taxon>
        <taxon>Bacteroidota</taxon>
        <taxon>Flavobacteriia</taxon>
        <taxon>Flavobacteriales</taxon>
        <taxon>Flavobacteriaceae</taxon>
        <taxon>Flavobacterium</taxon>
    </lineage>
</organism>
<dbReference type="InterPro" id="IPR024079">
    <property type="entry name" value="MetalloPept_cat_dom_sf"/>
</dbReference>
<accession>A0A2U1JJ59</accession>
<evidence type="ECO:0000313" key="4">
    <source>
        <dbReference type="EMBL" id="PWA05177.1"/>
    </source>
</evidence>
<dbReference type="OrthoDB" id="9792152at2"/>
<dbReference type="Proteomes" id="UP000245449">
    <property type="component" value="Unassembled WGS sequence"/>
</dbReference>
<dbReference type="Pfam" id="PF18962">
    <property type="entry name" value="Por_Secre_tail"/>
    <property type="match status" value="1"/>
</dbReference>
<sequence>MKRVLLSFVMAFSFGSIIAQKNVVWKTVSEDQIPLSDKIRTTTYSENQKLFFVNINKIRLSLENATDKFSGKPGVLVDFPVVDGGSEKFMVWENSNFAPELQTRYPSIRAYIGNSLKDKTTTINFSLSPSGIQTMILRADNGSEFIEPFTKDNSVYVLFDSKTRTAGKLPFSCKTIDKTLSQGISNRIMQQSAYMANNKSYKTLRLALSCTGEYGAYFGSVSKALAAMNATMTRVNGVYEKDMALHLNIIANNDQVIYVDGDTDPYSEVPPAPNNFAPDAWNQELQDNLSNVLGDDLYDIGHLFGASGGGGNAGCIGCVCGTSTESWTDIGLGKGSGYTSPSDNIPRGDFFDIDYVAHEMGHQLGSNHTFSDSSESSGVQVEPGSGSTIMGYAGITDYNVQSHSDAYFTYRSILQMQTNLATKTCPVSTPIANLTPTVSAGADFSVPSGTAYILKGIATDGNGDTLTYCWEQNNDGDLQTGSKSMAFLTKPSGPTFRSFSAKTSPNRYLPEFSKVLAGTLSSSWESVSSISRVLKFTLTVRDNNVNGSQTNTDEVSVTSKIPYNATTAPTGVGPFKVTSQNTSGVSWAQGTSKTVTWDVNNTTALPGSSNVNIKLSIDGGATFPYVLASDTPNDGSEAITVPATPASSNCRLLIEPTANVYYAVNSKAFAIANLANENFSLSNFSLSPNPNRGNFTVQFDSLSTNAIEILVHDMRGRSIFERKYSNTGLFSQNIQLDTMQTGIYLVTVKDGGQKVIKKIVVE</sequence>
<keyword evidence="5" id="KW-1185">Reference proteome</keyword>
<evidence type="ECO:0000313" key="5">
    <source>
        <dbReference type="Proteomes" id="UP000245449"/>
    </source>
</evidence>
<protein>
    <submittedName>
        <fullName evidence="4">Propanediol utilization protein</fullName>
    </submittedName>
</protein>
<dbReference type="GO" id="GO:0008237">
    <property type="term" value="F:metallopeptidase activity"/>
    <property type="evidence" value="ECO:0007669"/>
    <property type="project" value="InterPro"/>
</dbReference>
<evidence type="ECO:0000256" key="2">
    <source>
        <dbReference type="SAM" id="SignalP"/>
    </source>
</evidence>
<dbReference type="InterPro" id="IPR013783">
    <property type="entry name" value="Ig-like_fold"/>
</dbReference>
<dbReference type="NCBIfam" id="TIGR04183">
    <property type="entry name" value="Por_Secre_tail"/>
    <property type="match status" value="1"/>
</dbReference>
<dbReference type="Gene3D" id="3.40.390.10">
    <property type="entry name" value="Collagenase (Catalytic Domain)"/>
    <property type="match status" value="1"/>
</dbReference>
<feature type="chain" id="PRO_5015750673" evidence="2">
    <location>
        <begin position="22"/>
        <end position="762"/>
    </location>
</feature>
<dbReference type="InterPro" id="IPR026444">
    <property type="entry name" value="Secre_tail"/>
</dbReference>
<dbReference type="SUPFAM" id="SSF55486">
    <property type="entry name" value="Metalloproteases ('zincins'), catalytic domain"/>
    <property type="match status" value="1"/>
</dbReference>
<dbReference type="Pfam" id="PF13583">
    <property type="entry name" value="Reprolysin_4"/>
    <property type="match status" value="1"/>
</dbReference>
<gene>
    <name evidence="4" type="ORF">DB895_07670</name>
</gene>
<name>A0A2U1JJ59_9FLAO</name>
<feature type="domain" description="Secretion system C-terminal sorting" evidence="3">
    <location>
        <begin position="688"/>
        <end position="761"/>
    </location>
</feature>
<dbReference type="RefSeq" id="WP_116724782.1">
    <property type="nucleotide sequence ID" value="NZ_QCZI01000008.1"/>
</dbReference>
<keyword evidence="1 2" id="KW-0732">Signal</keyword>
<dbReference type="AlphaFoldDB" id="A0A2U1JJ59"/>
<evidence type="ECO:0000259" key="3">
    <source>
        <dbReference type="Pfam" id="PF18962"/>
    </source>
</evidence>
<evidence type="ECO:0000256" key="1">
    <source>
        <dbReference type="ARBA" id="ARBA00022729"/>
    </source>
</evidence>
<reference evidence="4 5" key="1">
    <citation type="submission" date="2018-04" db="EMBL/GenBank/DDBJ databases">
        <title>Flavobacterium sp. nov., isolated from glacier ice.</title>
        <authorList>
            <person name="Liu Q."/>
            <person name="Xin Y.-H."/>
        </authorList>
    </citation>
    <scope>NUCLEOTIDE SEQUENCE [LARGE SCALE GENOMIC DNA]</scope>
    <source>
        <strain evidence="4 5">RB1R5</strain>
    </source>
</reference>
<comment type="caution">
    <text evidence="4">The sequence shown here is derived from an EMBL/GenBank/DDBJ whole genome shotgun (WGS) entry which is preliminary data.</text>
</comment>
<feature type="signal peptide" evidence="2">
    <location>
        <begin position="1"/>
        <end position="21"/>
    </location>
</feature>
<proteinExistence type="predicted"/>